<organism evidence="6 7">
    <name type="scientific">Papaver somniferum</name>
    <name type="common">Opium poppy</name>
    <dbReference type="NCBI Taxonomy" id="3469"/>
    <lineage>
        <taxon>Eukaryota</taxon>
        <taxon>Viridiplantae</taxon>
        <taxon>Streptophyta</taxon>
        <taxon>Embryophyta</taxon>
        <taxon>Tracheophyta</taxon>
        <taxon>Spermatophyta</taxon>
        <taxon>Magnoliopsida</taxon>
        <taxon>Ranunculales</taxon>
        <taxon>Papaveraceae</taxon>
        <taxon>Papaveroideae</taxon>
        <taxon>Papaver</taxon>
    </lineage>
</organism>
<evidence type="ECO:0000313" key="6">
    <source>
        <dbReference type="EMBL" id="RZC80552.1"/>
    </source>
</evidence>
<dbReference type="SUPFAM" id="SSF51445">
    <property type="entry name" value="(Trans)glycosidases"/>
    <property type="match status" value="1"/>
</dbReference>
<evidence type="ECO:0000256" key="4">
    <source>
        <dbReference type="RuleBase" id="RU003690"/>
    </source>
</evidence>
<name>A0A4Y7L7C1_PAPSO</name>
<feature type="signal peptide" evidence="5">
    <location>
        <begin position="1"/>
        <end position="16"/>
    </location>
</feature>
<evidence type="ECO:0000256" key="2">
    <source>
        <dbReference type="ARBA" id="ARBA00022801"/>
    </source>
</evidence>
<dbReference type="STRING" id="3469.A0A4Y7L7C1"/>
<dbReference type="OMA" id="YQIEGHG"/>
<dbReference type="PRINTS" id="PR00131">
    <property type="entry name" value="GLHYDRLASE1"/>
</dbReference>
<dbReference type="PANTHER" id="PTHR10353">
    <property type="entry name" value="GLYCOSYL HYDROLASE"/>
    <property type="match status" value="1"/>
</dbReference>
<evidence type="ECO:0000313" key="7">
    <source>
        <dbReference type="Proteomes" id="UP000316621"/>
    </source>
</evidence>
<dbReference type="PANTHER" id="PTHR10353:SF36">
    <property type="entry name" value="LP05116P"/>
    <property type="match status" value="1"/>
</dbReference>
<dbReference type="OrthoDB" id="65569at2759"/>
<keyword evidence="7" id="KW-1185">Reference proteome</keyword>
<dbReference type="Proteomes" id="UP000316621">
    <property type="component" value="Chromosome 10"/>
</dbReference>
<gene>
    <name evidence="6" type="ORF">C5167_043149</name>
</gene>
<dbReference type="Pfam" id="PF00232">
    <property type="entry name" value="Glyco_hydro_1"/>
    <property type="match status" value="1"/>
</dbReference>
<dbReference type="Gramene" id="RZC80552">
    <property type="protein sequence ID" value="RZC80552"/>
    <property type="gene ID" value="C5167_043149"/>
</dbReference>
<dbReference type="InterPro" id="IPR033132">
    <property type="entry name" value="GH_1_N_CS"/>
</dbReference>
<dbReference type="EMBL" id="CM010724">
    <property type="protein sequence ID" value="RZC80552.1"/>
    <property type="molecule type" value="Genomic_DNA"/>
</dbReference>
<sequence>MKIILLLLSILPNIFAISATSISRADFPNGFVFGTASSAYQFEGGVNEGNKGASIWDTFTKQRPGRIVDFSNGDIAVDQYHRFKDDVNLMKDLGVDAYRFSISWSRIFPNGTGEPNPEGIEYYNNLIDALLVKGIKPYVTLYHWDLPQALEDRYDGWLSNQIIEDFNRYAYTCFEAFGDRVQYWITFNEPHGFALQGYDSGLQAPGRCSILGRLLCKKGKSSTEPYIVGHNILLSHATVYRTYQLYFKKRQRGKIGIALDSKWYVPVNDVDEDRDAAQRAMDFGLGWFFDPLYYGEYPLSMRKLVGERLPKITAETSRLLLGSFDFLGLNHYTTLYARNDRSRIMKMLLQDATSDAAVITSSYRHGIAIGDKAASNWLHIVPWGIRQIANYVKDKYNNPPVIITENGMDDPNSHSTTLTTALQDDKRINFHRDYLSNLSAAIRQDGCNINGYFVWSLLDNWEWNFGYTVRFGLYFVDYKNNLTRIPKSSVQWFKGVLKQPESYSAI</sequence>
<protein>
    <recommendedName>
        <fullName evidence="8">Beta-glucosidase</fullName>
    </recommendedName>
</protein>
<dbReference type="GO" id="GO:0005975">
    <property type="term" value="P:carbohydrate metabolic process"/>
    <property type="evidence" value="ECO:0007669"/>
    <property type="project" value="InterPro"/>
</dbReference>
<proteinExistence type="inferred from homology"/>
<comment type="similarity">
    <text evidence="1 4">Belongs to the glycosyl hydrolase 1 family.</text>
</comment>
<dbReference type="AlphaFoldDB" id="A0A4Y7L7C1"/>
<accession>A0A4Y7L7C1</accession>
<evidence type="ECO:0008006" key="8">
    <source>
        <dbReference type="Google" id="ProtNLM"/>
    </source>
</evidence>
<keyword evidence="2" id="KW-0378">Hydrolase</keyword>
<keyword evidence="3" id="KW-0326">Glycosidase</keyword>
<feature type="chain" id="PRO_5021223040" description="Beta-glucosidase" evidence="5">
    <location>
        <begin position="17"/>
        <end position="506"/>
    </location>
</feature>
<dbReference type="GO" id="GO:0008422">
    <property type="term" value="F:beta-glucosidase activity"/>
    <property type="evidence" value="ECO:0007669"/>
    <property type="project" value="TreeGrafter"/>
</dbReference>
<dbReference type="Gene3D" id="3.20.20.80">
    <property type="entry name" value="Glycosidases"/>
    <property type="match status" value="1"/>
</dbReference>
<dbReference type="FunFam" id="3.20.20.80:FF:000020">
    <property type="entry name" value="Beta-glucosidase 12"/>
    <property type="match status" value="1"/>
</dbReference>
<keyword evidence="5" id="KW-0732">Signal</keyword>
<reference evidence="6 7" key="1">
    <citation type="journal article" date="2018" name="Science">
        <title>The opium poppy genome and morphinan production.</title>
        <authorList>
            <person name="Guo L."/>
            <person name="Winzer T."/>
            <person name="Yang X."/>
            <person name="Li Y."/>
            <person name="Ning Z."/>
            <person name="He Z."/>
            <person name="Teodor R."/>
            <person name="Lu Y."/>
            <person name="Bowser T.A."/>
            <person name="Graham I.A."/>
            <person name="Ye K."/>
        </authorList>
    </citation>
    <scope>NUCLEOTIDE SEQUENCE [LARGE SCALE GENOMIC DNA]</scope>
    <source>
        <strain evidence="7">cv. HN1</strain>
        <tissue evidence="6">Leaves</tissue>
    </source>
</reference>
<evidence type="ECO:0000256" key="1">
    <source>
        <dbReference type="ARBA" id="ARBA00010838"/>
    </source>
</evidence>
<evidence type="ECO:0000256" key="5">
    <source>
        <dbReference type="SAM" id="SignalP"/>
    </source>
</evidence>
<dbReference type="PROSITE" id="PS00653">
    <property type="entry name" value="GLYCOSYL_HYDROL_F1_2"/>
    <property type="match status" value="1"/>
</dbReference>
<evidence type="ECO:0000256" key="3">
    <source>
        <dbReference type="ARBA" id="ARBA00023295"/>
    </source>
</evidence>
<dbReference type="InterPro" id="IPR001360">
    <property type="entry name" value="Glyco_hydro_1"/>
</dbReference>
<dbReference type="InterPro" id="IPR017853">
    <property type="entry name" value="GH"/>
</dbReference>